<evidence type="ECO:0000256" key="5">
    <source>
        <dbReference type="ARBA" id="ARBA00022785"/>
    </source>
</evidence>
<organism evidence="10 11">
    <name type="scientific">Desulfosporosinus acididurans</name>
    <dbReference type="NCBI Taxonomy" id="476652"/>
    <lineage>
        <taxon>Bacteria</taxon>
        <taxon>Bacillati</taxon>
        <taxon>Bacillota</taxon>
        <taxon>Clostridia</taxon>
        <taxon>Eubacteriales</taxon>
        <taxon>Desulfitobacteriaceae</taxon>
        <taxon>Desulfosporosinus</taxon>
    </lineage>
</organism>
<keyword evidence="11" id="KW-1185">Reference proteome</keyword>
<keyword evidence="2" id="KW-0963">Cytoplasm</keyword>
<keyword evidence="6 10" id="KW-0560">Oxidoreductase</keyword>
<dbReference type="Pfam" id="PF08331">
    <property type="entry name" value="QueG_DUF1730"/>
    <property type="match status" value="1"/>
</dbReference>
<dbReference type="EC" id="1.1.-.-" evidence="10"/>
<keyword evidence="3" id="KW-0819">tRNA processing</keyword>
<dbReference type="Gene3D" id="3.30.70.20">
    <property type="match status" value="1"/>
</dbReference>
<keyword evidence="8" id="KW-0411">Iron-sulfur</keyword>
<dbReference type="STRING" id="476652.DEAC_c13090"/>
<dbReference type="InterPro" id="IPR017896">
    <property type="entry name" value="4Fe4S_Fe-S-bd"/>
</dbReference>
<dbReference type="GO" id="GO:0046872">
    <property type="term" value="F:metal ion binding"/>
    <property type="evidence" value="ECO:0007669"/>
    <property type="project" value="UniProtKB-KW"/>
</dbReference>
<dbReference type="RefSeq" id="WP_053006306.1">
    <property type="nucleotide sequence ID" value="NZ_LDZY01000004.1"/>
</dbReference>
<dbReference type="SUPFAM" id="SSF46548">
    <property type="entry name" value="alpha-helical ferredoxin"/>
    <property type="match status" value="1"/>
</dbReference>
<dbReference type="Pfam" id="PF13484">
    <property type="entry name" value="Fer4_16"/>
    <property type="match status" value="1"/>
</dbReference>
<dbReference type="Proteomes" id="UP000036356">
    <property type="component" value="Unassembled WGS sequence"/>
</dbReference>
<dbReference type="PROSITE" id="PS51379">
    <property type="entry name" value="4FE4S_FER_2"/>
    <property type="match status" value="1"/>
</dbReference>
<dbReference type="NCBIfam" id="TIGR00276">
    <property type="entry name" value="tRNA epoxyqueuosine(34) reductase QueG"/>
    <property type="match status" value="1"/>
</dbReference>
<reference evidence="10 11" key="1">
    <citation type="submission" date="2015-06" db="EMBL/GenBank/DDBJ databases">
        <title>Draft genome of the moderately acidophilic sulfate reducer Candidatus Desulfosporosinus acididurans strain M1.</title>
        <authorList>
            <person name="Poehlein A."/>
            <person name="Petzsch P."/>
            <person name="Johnson B.D."/>
            <person name="Schloemann M."/>
            <person name="Daniel R."/>
            <person name="Muehling M."/>
        </authorList>
    </citation>
    <scope>NUCLEOTIDE SEQUENCE [LARGE SCALE GENOMIC DNA]</scope>
    <source>
        <strain evidence="10 11">M1</strain>
    </source>
</reference>
<name>A0A0J1FUH3_9FIRM</name>
<dbReference type="InterPro" id="IPR013542">
    <property type="entry name" value="QueG_DUF1730"/>
</dbReference>
<dbReference type="GO" id="GO:0008616">
    <property type="term" value="P:tRNA queuosine(34) biosynthetic process"/>
    <property type="evidence" value="ECO:0007669"/>
    <property type="project" value="UniProtKB-KW"/>
</dbReference>
<proteinExistence type="predicted"/>
<protein>
    <submittedName>
        <fullName evidence="10">Epoxyqueuosine reductase</fullName>
        <ecNumber evidence="10">1.1.-.-</ecNumber>
    </submittedName>
</protein>
<evidence type="ECO:0000259" key="9">
    <source>
        <dbReference type="PROSITE" id="PS51379"/>
    </source>
</evidence>
<sequence length="362" mass="40760">MSLEEWQDWKKKLRKWALDLGFIAVGFTTAQPIKGLNGLLQDRLEQGVSTPFESQIIQQRVDPKAVWQDCRGVVALGYELPLTVAPEKGEGILARSAIGEDYHRVINQKLKELAEIMAENHWPGAIRWQVDTGPLVERAFAVRAGLGWIGRNQQLIIPGYGSFVGLALLLLNHELPSDEMILDKCGSCRKCIQACPAQILGKEIFAAKRCYSYLTQSKEVLTPGERIGLGNRIFGCDTCQEACPHNQQRLQEETRMVSAAGKKRGVDLVDTLNLTKGEFRERFLHTAAGWRGKGILQRNAFLALRNLQDPRLKSWLVDKERALPPILTPYLEEVMEDDVQRENLRSTNRPIRCNASSSCSRE</sequence>
<dbReference type="PANTHER" id="PTHR30002">
    <property type="entry name" value="EPOXYQUEUOSINE REDUCTASE"/>
    <property type="match status" value="1"/>
</dbReference>
<dbReference type="GO" id="GO:0052693">
    <property type="term" value="F:epoxyqueuosine reductase activity"/>
    <property type="evidence" value="ECO:0007669"/>
    <property type="project" value="TreeGrafter"/>
</dbReference>
<evidence type="ECO:0000256" key="6">
    <source>
        <dbReference type="ARBA" id="ARBA00023002"/>
    </source>
</evidence>
<dbReference type="PROSITE" id="PS00198">
    <property type="entry name" value="4FE4S_FER_1"/>
    <property type="match status" value="1"/>
</dbReference>
<dbReference type="InterPro" id="IPR004453">
    <property type="entry name" value="QueG"/>
</dbReference>
<keyword evidence="5" id="KW-0671">Queuosine biosynthesis</keyword>
<evidence type="ECO:0000256" key="2">
    <source>
        <dbReference type="ARBA" id="ARBA00022490"/>
    </source>
</evidence>
<evidence type="ECO:0000313" key="10">
    <source>
        <dbReference type="EMBL" id="KLU66643.1"/>
    </source>
</evidence>
<keyword evidence="4" id="KW-0479">Metal-binding</keyword>
<dbReference type="GO" id="GO:0051539">
    <property type="term" value="F:4 iron, 4 sulfur cluster binding"/>
    <property type="evidence" value="ECO:0007669"/>
    <property type="project" value="UniProtKB-KW"/>
</dbReference>
<dbReference type="EMBL" id="LDZY01000004">
    <property type="protein sequence ID" value="KLU66643.1"/>
    <property type="molecule type" value="Genomic_DNA"/>
</dbReference>
<evidence type="ECO:0000256" key="1">
    <source>
        <dbReference type="ARBA" id="ARBA00022485"/>
    </source>
</evidence>
<keyword evidence="1" id="KW-0004">4Fe-4S</keyword>
<keyword evidence="7" id="KW-0408">Iron</keyword>
<dbReference type="AlphaFoldDB" id="A0A0J1FUH3"/>
<evidence type="ECO:0000313" key="11">
    <source>
        <dbReference type="Proteomes" id="UP000036356"/>
    </source>
</evidence>
<feature type="domain" description="4Fe-4S ferredoxin-type" evidence="9">
    <location>
        <begin position="176"/>
        <end position="205"/>
    </location>
</feature>
<evidence type="ECO:0000256" key="4">
    <source>
        <dbReference type="ARBA" id="ARBA00022723"/>
    </source>
</evidence>
<dbReference type="PANTHER" id="PTHR30002:SF4">
    <property type="entry name" value="EPOXYQUEUOSINE REDUCTASE"/>
    <property type="match status" value="1"/>
</dbReference>
<comment type="caution">
    <text evidence="10">The sequence shown here is derived from an EMBL/GenBank/DDBJ whole genome shotgun (WGS) entry which is preliminary data.</text>
</comment>
<dbReference type="InterPro" id="IPR017900">
    <property type="entry name" value="4Fe4S_Fe_S_CS"/>
</dbReference>
<gene>
    <name evidence="10" type="primary">queG</name>
    <name evidence="10" type="ORF">DEAC_c13090</name>
</gene>
<evidence type="ECO:0000256" key="3">
    <source>
        <dbReference type="ARBA" id="ARBA00022694"/>
    </source>
</evidence>
<evidence type="ECO:0000256" key="7">
    <source>
        <dbReference type="ARBA" id="ARBA00023004"/>
    </source>
</evidence>
<accession>A0A0J1FUH3</accession>
<evidence type="ECO:0000256" key="8">
    <source>
        <dbReference type="ARBA" id="ARBA00023014"/>
    </source>
</evidence>